<dbReference type="SUPFAM" id="SSF47226">
    <property type="entry name" value="Histidine-containing phosphotransfer domain, HPT domain"/>
    <property type="match status" value="1"/>
</dbReference>
<dbReference type="Proteomes" id="UP000509383">
    <property type="component" value="Chromosome"/>
</dbReference>
<keyword evidence="6" id="KW-0808">Transferase</keyword>
<dbReference type="Pfam" id="PF13426">
    <property type="entry name" value="PAS_9"/>
    <property type="match status" value="2"/>
</dbReference>
<proteinExistence type="predicted"/>
<dbReference type="Proteomes" id="UP001054892">
    <property type="component" value="Unassembled WGS sequence"/>
</dbReference>
<dbReference type="InterPro" id="IPR035965">
    <property type="entry name" value="PAS-like_dom_sf"/>
</dbReference>
<evidence type="ECO:0000259" key="22">
    <source>
        <dbReference type="PROSITE" id="PS50839"/>
    </source>
</evidence>
<evidence type="ECO:0000259" key="18">
    <source>
        <dbReference type="PROSITE" id="PS50109"/>
    </source>
</evidence>
<sequence>MSRRLSGPVYSMLAVVLAGVLVTALVADQLQQHNQQRIHEALGRTTATMADAVVRRLGLYQYGLRGARGAMVTVGEAGISRELFNRYARSRDIAVEFPGARGFGLIRKVAQADEADFLRRARADGKPDFTIRQISQHEGDRFVIQYLEPVTNNSAAIGLDIASERNRREAALAAMRSGEVRLTAPITLVQAVGKPLQSFLMLMPIYQGVTVPGSVEERERLLVGWSYAPLLTEEVLDGLQVDAHSLQLRLRDITTPGSADVFYESAAAPDGSAEVMSQRAERSLYGRHWEVELAAYPAFTAQLNLLSPRLAWGGGLALTCLLAALVGANGVSGWRKQQVFEQRSRLAAIVESSPDGIIGQTLDGVVTSWNAGAEAIFGYDAEEAIGHTLKELIVPVARADEETDILRRVGRGERLALFDAQRHRKDGSLVDVSLSIAPILDRQQHVVGISKTVRDISAQKRAEARILELNAGLEEQVAARTEELTATNVLLDSVLSSASEVSIIATDADGLIRVFNRGAERLLGYTAKELVGRQTPALLHVTEEVVERGHELSERYRQPIQGFRVFVHVPEHEGAEAREWTYVRKDGTRFPVTLVVTAIRDASGKPNGYLGIALDITERKAAEHKLQESLATTRAVLDTAVNPVITFGPDGRIQSFNPAGGVVFGCDPQTMPGRRLEELVDPASRAAFTELLARYTGAATGAGPSGQELWGLRGDGSSFPMQLTLAAMGTNGEQRLVCVVTDLTQLHLQRKSLLAARDQLLLAAEVAELGIWSWTLADDTLQWNARMYEIYGQPPEQGERGLLLEHWQARVHPEDIDRVAKQLLAAIDGSARYEPIFRIVRPDGQVRFIQAAAQIERDAQGQPTKVTGINRDITAQRELESRLLEARDKADAASAAKSFFLANMSHEIRTPMNAVLGMLQLVQGTELNERQLDYVLKAQTAARSLLGLLNDILDYSKIEAGKLQLDPHDFELEALMRDLAVVLAGNQGDKDVEVMFDLDARLPQRLVGDSFRLQQVLINLAGNALKFTSVGQVVVGFRLLRLFEGSVLLRVSVSDTGIGISAEQLERIFDGFTQAEASTSRRFGGTGLGLVICKRLVELMGARLEVESQPGQGSRFWFDVTLELAEPGALRAACPGVDAPLRLLVVDDNPVAGEVLLRTLLSLGWQAEYVATGEAAVNQVREAAQRQEPFDLVLMDWRMPGLDGLAASEAIQAMAGELQVPRILMITAHGSEVLADRSQQGGAPFAGFLTKPVTPLQLASAVQRALGQLEAPVAPHEGARRRLAGLRLLVVEDNALNRQVASELLVREGAEVRLAEGGLEGVQAVLGSLKAFDAVLMDVQMPDIDGLEATRRIRADGRYPMLPIIAMTANAAAQDRQSCLDAGMDDHVGKPIDIHQLVATLLRWTQPGAAIHAAPPRAEAGQASVVESRAAILARFGGHQGLLMTVLASFDTEMQKQMQRLREFVASGDLRAVVGVLHGLKGSSGTMGASALCLRSGELEQQGLHLAPEEAAAFLHEPPWLDELQALLQRSSAELDQLFPGAAAPQVAPPPPVRDPRFEQVGAQAMADWQAALGKVMELLETGSLAALDHTEPLLHKAPPSMREACLAFVRLVDELEFEAARECGLRLHRGEGHG</sequence>
<dbReference type="SMART" id="SM00086">
    <property type="entry name" value="PAC"/>
    <property type="match status" value="4"/>
</dbReference>
<dbReference type="SMART" id="SM00387">
    <property type="entry name" value="HATPase_c"/>
    <property type="match status" value="1"/>
</dbReference>
<dbReference type="Pfam" id="PF02518">
    <property type="entry name" value="HATPase_c"/>
    <property type="match status" value="1"/>
</dbReference>
<dbReference type="InterPro" id="IPR013655">
    <property type="entry name" value="PAS_fold_3"/>
</dbReference>
<evidence type="ECO:0000256" key="10">
    <source>
        <dbReference type="ARBA" id="ARBA00022840"/>
    </source>
</evidence>
<dbReference type="PROSITE" id="PS50109">
    <property type="entry name" value="HIS_KIN"/>
    <property type="match status" value="1"/>
</dbReference>
<feature type="domain" description="PAS" evidence="20">
    <location>
        <begin position="629"/>
        <end position="699"/>
    </location>
</feature>
<evidence type="ECO:0000256" key="7">
    <source>
        <dbReference type="ARBA" id="ARBA00022692"/>
    </source>
</evidence>
<dbReference type="SMART" id="SM00091">
    <property type="entry name" value="PAS"/>
    <property type="match status" value="4"/>
</dbReference>
<gene>
    <name evidence="24" type="ORF">TUM18999_24500</name>
    <name evidence="25" type="ORF">TUM20286_21390</name>
</gene>
<dbReference type="PROSITE" id="PS50894">
    <property type="entry name" value="HPT"/>
    <property type="match status" value="1"/>
</dbReference>
<organism evidence="24 26">
    <name type="scientific">Pseudomonas tohonis</name>
    <dbReference type="NCBI Taxonomy" id="2725477"/>
    <lineage>
        <taxon>Bacteria</taxon>
        <taxon>Pseudomonadati</taxon>
        <taxon>Pseudomonadota</taxon>
        <taxon>Gammaproteobacteria</taxon>
        <taxon>Pseudomonadales</taxon>
        <taxon>Pseudomonadaceae</taxon>
        <taxon>Pseudomonas</taxon>
    </lineage>
</organism>
<feature type="domain" description="PAC" evidence="21">
    <location>
        <begin position="416"/>
        <end position="468"/>
    </location>
</feature>
<evidence type="ECO:0000256" key="6">
    <source>
        <dbReference type="ARBA" id="ARBA00022679"/>
    </source>
</evidence>
<dbReference type="Gene3D" id="3.40.50.2300">
    <property type="match status" value="2"/>
</dbReference>
<dbReference type="SUPFAM" id="SSF55785">
    <property type="entry name" value="PYP-like sensor domain (PAS domain)"/>
    <property type="match status" value="4"/>
</dbReference>
<feature type="domain" description="HPt" evidence="23">
    <location>
        <begin position="1439"/>
        <end position="1538"/>
    </location>
</feature>
<dbReference type="PANTHER" id="PTHR45339">
    <property type="entry name" value="HYBRID SIGNAL TRANSDUCTION HISTIDINE KINASE J"/>
    <property type="match status" value="1"/>
</dbReference>
<dbReference type="NCBIfam" id="TIGR00229">
    <property type="entry name" value="sensory_box"/>
    <property type="match status" value="4"/>
</dbReference>
<evidence type="ECO:0000256" key="3">
    <source>
        <dbReference type="ARBA" id="ARBA00012438"/>
    </source>
</evidence>
<feature type="modified residue" description="4-aspartylphosphate" evidence="17">
    <location>
        <position position="1196"/>
    </location>
</feature>
<dbReference type="SMART" id="SM01079">
    <property type="entry name" value="CHASE"/>
    <property type="match status" value="1"/>
</dbReference>
<dbReference type="InterPro" id="IPR013656">
    <property type="entry name" value="PAS_4"/>
</dbReference>
<dbReference type="InterPro" id="IPR006189">
    <property type="entry name" value="CHASE_dom"/>
</dbReference>
<dbReference type="EC" id="2.7.13.3" evidence="3"/>
<dbReference type="PROSITE" id="PS50839">
    <property type="entry name" value="CHASE"/>
    <property type="match status" value="1"/>
</dbReference>
<dbReference type="CDD" id="cd17546">
    <property type="entry name" value="REC_hyHK_CKI1_RcsC-like"/>
    <property type="match status" value="2"/>
</dbReference>
<dbReference type="FunFam" id="1.10.287.130:FF:000002">
    <property type="entry name" value="Two-component osmosensing histidine kinase"/>
    <property type="match status" value="1"/>
</dbReference>
<dbReference type="CDD" id="cd16922">
    <property type="entry name" value="HATPase_EvgS-ArcB-TorS-like"/>
    <property type="match status" value="1"/>
</dbReference>
<protein>
    <recommendedName>
        <fullName evidence="15">Sensory/regulatory protein RpfC</fullName>
        <ecNumber evidence="3">2.7.13.3</ecNumber>
    </recommendedName>
</protein>
<evidence type="ECO:0000313" key="25">
    <source>
        <dbReference type="EMBL" id="GJN52387.1"/>
    </source>
</evidence>
<dbReference type="Pfam" id="PF08448">
    <property type="entry name" value="PAS_4"/>
    <property type="match status" value="1"/>
</dbReference>
<evidence type="ECO:0000256" key="1">
    <source>
        <dbReference type="ARBA" id="ARBA00000085"/>
    </source>
</evidence>
<dbReference type="Gene3D" id="3.30.450.350">
    <property type="entry name" value="CHASE domain"/>
    <property type="match status" value="1"/>
</dbReference>
<dbReference type="InterPro" id="IPR004358">
    <property type="entry name" value="Sig_transdc_His_kin-like_C"/>
</dbReference>
<dbReference type="InterPro" id="IPR001789">
    <property type="entry name" value="Sig_transdc_resp-reg_receiver"/>
</dbReference>
<dbReference type="InterPro" id="IPR042240">
    <property type="entry name" value="CHASE_sf"/>
</dbReference>
<evidence type="ECO:0000313" key="24">
    <source>
        <dbReference type="EMBL" id="BCG24259.1"/>
    </source>
</evidence>
<dbReference type="SMART" id="SM00448">
    <property type="entry name" value="REC"/>
    <property type="match status" value="2"/>
</dbReference>
<dbReference type="Pfam" id="PF00072">
    <property type="entry name" value="Response_reg"/>
    <property type="match status" value="2"/>
</dbReference>
<dbReference type="InterPro" id="IPR008207">
    <property type="entry name" value="Sig_transdc_His_kin_Hpt_dom"/>
</dbReference>
<comment type="subcellular location">
    <subcellularLocation>
        <location evidence="2">Cell membrane</location>
        <topology evidence="2">Multi-pass membrane protein</topology>
    </subcellularLocation>
</comment>
<evidence type="ECO:0000256" key="9">
    <source>
        <dbReference type="ARBA" id="ARBA00022777"/>
    </source>
</evidence>
<feature type="domain" description="PAC" evidence="21">
    <location>
        <begin position="576"/>
        <end position="628"/>
    </location>
</feature>
<dbReference type="PANTHER" id="PTHR45339:SF1">
    <property type="entry name" value="HYBRID SIGNAL TRANSDUCTION HISTIDINE KINASE J"/>
    <property type="match status" value="1"/>
</dbReference>
<dbReference type="InterPro" id="IPR005467">
    <property type="entry name" value="His_kinase_dom"/>
</dbReference>
<dbReference type="Gene3D" id="1.10.287.130">
    <property type="match status" value="1"/>
</dbReference>
<dbReference type="InterPro" id="IPR036890">
    <property type="entry name" value="HATPase_C_sf"/>
</dbReference>
<feature type="modified residue" description="4-aspartylphosphate" evidence="17">
    <location>
        <position position="1338"/>
    </location>
</feature>
<feature type="domain" description="PAS" evidence="20">
    <location>
        <begin position="487"/>
        <end position="534"/>
    </location>
</feature>
<feature type="domain" description="CHASE" evidence="22">
    <location>
        <begin position="75"/>
        <end position="292"/>
    </location>
</feature>
<dbReference type="Gene3D" id="2.10.70.100">
    <property type="match status" value="1"/>
</dbReference>
<dbReference type="Gene3D" id="1.20.120.160">
    <property type="entry name" value="HPT domain"/>
    <property type="match status" value="1"/>
</dbReference>
<dbReference type="PROSITE" id="PS50113">
    <property type="entry name" value="PAC"/>
    <property type="match status" value="3"/>
</dbReference>
<feature type="domain" description="Histidine kinase" evidence="18">
    <location>
        <begin position="903"/>
        <end position="1124"/>
    </location>
</feature>
<dbReference type="Pfam" id="PF01627">
    <property type="entry name" value="Hpt"/>
    <property type="match status" value="1"/>
</dbReference>
<dbReference type="Gene3D" id="3.30.450.20">
    <property type="entry name" value="PAS domain"/>
    <property type="match status" value="4"/>
</dbReference>
<dbReference type="PROSITE" id="PS50110">
    <property type="entry name" value="RESPONSE_REGULATORY"/>
    <property type="match status" value="2"/>
</dbReference>
<dbReference type="InterPro" id="IPR011006">
    <property type="entry name" value="CheY-like_superfamily"/>
</dbReference>
<feature type="domain" description="PAC" evidence="21">
    <location>
        <begin position="833"/>
        <end position="885"/>
    </location>
</feature>
<reference evidence="24 26" key="1">
    <citation type="submission" date="2020-05" db="EMBL/GenBank/DDBJ databases">
        <title>Characterization of novel class B3 metallo-beta-lactamase from novel Pseudomonas species.</title>
        <authorList>
            <person name="Yamada K."/>
            <person name="Aoki K."/>
            <person name="Ishii Y."/>
        </authorList>
    </citation>
    <scope>NUCLEOTIDE SEQUENCE [LARGE SCALE GENOMIC DNA]</scope>
    <source>
        <strain evidence="24 26">TUM18999</strain>
        <strain evidence="25 27">TUM20286</strain>
    </source>
</reference>
<evidence type="ECO:0000256" key="14">
    <source>
        <dbReference type="ARBA" id="ARBA00064003"/>
    </source>
</evidence>
<evidence type="ECO:0000313" key="26">
    <source>
        <dbReference type="Proteomes" id="UP000509383"/>
    </source>
</evidence>
<evidence type="ECO:0000256" key="17">
    <source>
        <dbReference type="PROSITE-ProRule" id="PRU00169"/>
    </source>
</evidence>
<dbReference type="InterPro" id="IPR036097">
    <property type="entry name" value="HisK_dim/P_sf"/>
</dbReference>
<evidence type="ECO:0000256" key="8">
    <source>
        <dbReference type="ARBA" id="ARBA00022741"/>
    </source>
</evidence>
<evidence type="ECO:0000256" key="11">
    <source>
        <dbReference type="ARBA" id="ARBA00022989"/>
    </source>
</evidence>
<dbReference type="SMART" id="SM00388">
    <property type="entry name" value="HisKA"/>
    <property type="match status" value="1"/>
</dbReference>
<keyword evidence="9" id="KW-0418">Kinase</keyword>
<feature type="modified residue" description="Phosphohistidine" evidence="16">
    <location>
        <position position="1478"/>
    </location>
</feature>
<evidence type="ECO:0000256" key="4">
    <source>
        <dbReference type="ARBA" id="ARBA00022475"/>
    </source>
</evidence>
<dbReference type="InterPro" id="IPR003594">
    <property type="entry name" value="HATPase_dom"/>
</dbReference>
<dbReference type="InterPro" id="IPR001610">
    <property type="entry name" value="PAC"/>
</dbReference>
<dbReference type="Pfam" id="PF00512">
    <property type="entry name" value="HisKA"/>
    <property type="match status" value="1"/>
</dbReference>
<dbReference type="SUPFAM" id="SSF55874">
    <property type="entry name" value="ATPase domain of HSP90 chaperone/DNA topoisomerase II/histidine kinase"/>
    <property type="match status" value="1"/>
</dbReference>
<evidence type="ECO:0000256" key="16">
    <source>
        <dbReference type="PROSITE-ProRule" id="PRU00110"/>
    </source>
</evidence>
<keyword evidence="5 17" id="KW-0597">Phosphoprotein</keyword>
<dbReference type="Pfam" id="PF08447">
    <property type="entry name" value="PAS_3"/>
    <property type="match status" value="1"/>
</dbReference>
<dbReference type="SUPFAM" id="SSF52172">
    <property type="entry name" value="CheY-like"/>
    <property type="match status" value="2"/>
</dbReference>
<keyword evidence="27" id="KW-1185">Reference proteome</keyword>
<dbReference type="Gene3D" id="3.30.565.10">
    <property type="entry name" value="Histidine kinase-like ATPase, C-terminal domain"/>
    <property type="match status" value="1"/>
</dbReference>
<dbReference type="RefSeq" id="WP_173179774.1">
    <property type="nucleotide sequence ID" value="NZ_AP023189.1"/>
</dbReference>
<evidence type="ECO:0000259" key="19">
    <source>
        <dbReference type="PROSITE" id="PS50110"/>
    </source>
</evidence>
<keyword evidence="7" id="KW-0812">Transmembrane</keyword>
<dbReference type="CDD" id="cd00082">
    <property type="entry name" value="HisKA"/>
    <property type="match status" value="1"/>
</dbReference>
<keyword evidence="12" id="KW-0902">Two-component regulatory system</keyword>
<evidence type="ECO:0000256" key="15">
    <source>
        <dbReference type="ARBA" id="ARBA00068150"/>
    </source>
</evidence>
<keyword evidence="13" id="KW-0472">Membrane</keyword>
<comment type="subunit">
    <text evidence="14">At low DSF concentrations, interacts with RpfF.</text>
</comment>
<name>A0A6J4E4I3_9PSED</name>
<dbReference type="SUPFAM" id="SSF47384">
    <property type="entry name" value="Homodimeric domain of signal transducing histidine kinase"/>
    <property type="match status" value="1"/>
</dbReference>
<dbReference type="InterPro" id="IPR036641">
    <property type="entry name" value="HPT_dom_sf"/>
</dbReference>
<evidence type="ECO:0000259" key="20">
    <source>
        <dbReference type="PROSITE" id="PS50112"/>
    </source>
</evidence>
<dbReference type="EMBL" id="AP023189">
    <property type="protein sequence ID" value="BCG24259.1"/>
    <property type="molecule type" value="Genomic_DNA"/>
</dbReference>
<keyword evidence="8" id="KW-0547">Nucleotide-binding</keyword>
<dbReference type="InterPro" id="IPR000014">
    <property type="entry name" value="PAS"/>
</dbReference>
<dbReference type="EMBL" id="BQKM01000003">
    <property type="protein sequence ID" value="GJN52387.1"/>
    <property type="molecule type" value="Genomic_DNA"/>
</dbReference>
<keyword evidence="10" id="KW-0067">ATP-binding</keyword>
<evidence type="ECO:0000313" key="27">
    <source>
        <dbReference type="Proteomes" id="UP001054892"/>
    </source>
</evidence>
<dbReference type="FunFam" id="3.30.565.10:FF:000010">
    <property type="entry name" value="Sensor histidine kinase RcsC"/>
    <property type="match status" value="1"/>
</dbReference>
<dbReference type="KEGG" id="ptw:TUM18999_24500"/>
<comment type="catalytic activity">
    <reaction evidence="1">
        <text>ATP + protein L-histidine = ADP + protein N-phospho-L-histidine.</text>
        <dbReference type="EC" id="2.7.13.3"/>
    </reaction>
</comment>
<evidence type="ECO:0000256" key="5">
    <source>
        <dbReference type="ARBA" id="ARBA00022553"/>
    </source>
</evidence>
<feature type="domain" description="PAS" evidence="20">
    <location>
        <begin position="342"/>
        <end position="395"/>
    </location>
</feature>
<evidence type="ECO:0000256" key="13">
    <source>
        <dbReference type="ARBA" id="ARBA00023136"/>
    </source>
</evidence>
<evidence type="ECO:0000256" key="12">
    <source>
        <dbReference type="ARBA" id="ARBA00023012"/>
    </source>
</evidence>
<evidence type="ECO:0000259" key="21">
    <source>
        <dbReference type="PROSITE" id="PS50113"/>
    </source>
</evidence>
<dbReference type="PROSITE" id="PS50112">
    <property type="entry name" value="PAS"/>
    <property type="match status" value="3"/>
</dbReference>
<dbReference type="GO" id="GO:0005886">
    <property type="term" value="C:plasma membrane"/>
    <property type="evidence" value="ECO:0007669"/>
    <property type="project" value="UniProtKB-SubCell"/>
</dbReference>
<feature type="domain" description="Response regulatory" evidence="19">
    <location>
        <begin position="1142"/>
        <end position="1266"/>
    </location>
</feature>
<dbReference type="CDD" id="cd00130">
    <property type="entry name" value="PAS"/>
    <property type="match status" value="4"/>
</dbReference>
<dbReference type="InterPro" id="IPR000700">
    <property type="entry name" value="PAS-assoc_C"/>
</dbReference>
<dbReference type="GO" id="GO:0005524">
    <property type="term" value="F:ATP binding"/>
    <property type="evidence" value="ECO:0007669"/>
    <property type="project" value="UniProtKB-KW"/>
</dbReference>
<feature type="domain" description="Response regulatory" evidence="19">
    <location>
        <begin position="1287"/>
        <end position="1405"/>
    </location>
</feature>
<keyword evidence="4" id="KW-1003">Cell membrane</keyword>
<evidence type="ECO:0000256" key="2">
    <source>
        <dbReference type="ARBA" id="ARBA00004651"/>
    </source>
</evidence>
<dbReference type="PRINTS" id="PR00344">
    <property type="entry name" value="BCTRLSENSOR"/>
</dbReference>
<dbReference type="GO" id="GO:0000155">
    <property type="term" value="F:phosphorelay sensor kinase activity"/>
    <property type="evidence" value="ECO:0007669"/>
    <property type="project" value="InterPro"/>
</dbReference>
<accession>A0A6J4E4I3</accession>
<dbReference type="InterPro" id="IPR003661">
    <property type="entry name" value="HisK_dim/P_dom"/>
</dbReference>
<keyword evidence="11" id="KW-1133">Transmembrane helix</keyword>
<evidence type="ECO:0000259" key="23">
    <source>
        <dbReference type="PROSITE" id="PS50894"/>
    </source>
</evidence>
<dbReference type="Pfam" id="PF03924">
    <property type="entry name" value="CHASE"/>
    <property type="match status" value="1"/>
</dbReference>